<accession>A0A2P6VE47</accession>
<gene>
    <name evidence="2" type="ORF">C2E20_4237</name>
</gene>
<dbReference type="Proteomes" id="UP000239649">
    <property type="component" value="Unassembled WGS sequence"/>
</dbReference>
<evidence type="ECO:0000256" key="1">
    <source>
        <dbReference type="SAM" id="MobiDB-lite"/>
    </source>
</evidence>
<evidence type="ECO:0000313" key="3">
    <source>
        <dbReference type="Proteomes" id="UP000239649"/>
    </source>
</evidence>
<dbReference type="InterPro" id="IPR034122">
    <property type="entry name" value="Retropepsin-like_bacterial"/>
</dbReference>
<feature type="compositionally biased region" description="Low complexity" evidence="1">
    <location>
        <begin position="484"/>
        <end position="506"/>
    </location>
</feature>
<comment type="caution">
    <text evidence="2">The sequence shown here is derived from an EMBL/GenBank/DDBJ whole genome shotgun (WGS) entry which is preliminary data.</text>
</comment>
<feature type="region of interest" description="Disordered" evidence="1">
    <location>
        <begin position="42"/>
        <end position="70"/>
    </location>
</feature>
<reference evidence="2 3" key="1">
    <citation type="journal article" date="2018" name="Plant J.">
        <title>Genome sequences of Chlorella sorokiniana UTEX 1602 and Micractinium conductrix SAG 241.80: implications to maltose excretion by a green alga.</title>
        <authorList>
            <person name="Arriola M.B."/>
            <person name="Velmurugan N."/>
            <person name="Zhang Y."/>
            <person name="Plunkett M.H."/>
            <person name="Hondzo H."/>
            <person name="Barney B.M."/>
        </authorList>
    </citation>
    <scope>NUCLEOTIDE SEQUENCE [LARGE SCALE GENOMIC DNA]</scope>
    <source>
        <strain evidence="2 3">SAG 241.80</strain>
    </source>
</reference>
<dbReference type="PANTHER" id="PTHR45725">
    <property type="entry name" value="FORMIN HOMOLOGY 2 FAMILY MEMBER"/>
    <property type="match status" value="1"/>
</dbReference>
<dbReference type="Gene3D" id="2.40.70.10">
    <property type="entry name" value="Acid Proteases"/>
    <property type="match status" value="1"/>
</dbReference>
<name>A0A2P6VE47_9CHLO</name>
<feature type="compositionally biased region" description="Low complexity" evidence="1">
    <location>
        <begin position="56"/>
        <end position="70"/>
    </location>
</feature>
<protein>
    <submittedName>
        <fullName evidence="2">Uncharacterized protein</fullName>
    </submittedName>
</protein>
<dbReference type="OrthoDB" id="2018659at2759"/>
<dbReference type="Pfam" id="PF13650">
    <property type="entry name" value="Asp_protease_2"/>
    <property type="match status" value="1"/>
</dbReference>
<organism evidence="2 3">
    <name type="scientific">Micractinium conductrix</name>
    <dbReference type="NCBI Taxonomy" id="554055"/>
    <lineage>
        <taxon>Eukaryota</taxon>
        <taxon>Viridiplantae</taxon>
        <taxon>Chlorophyta</taxon>
        <taxon>core chlorophytes</taxon>
        <taxon>Trebouxiophyceae</taxon>
        <taxon>Chlorellales</taxon>
        <taxon>Chlorellaceae</taxon>
        <taxon>Chlorella clade</taxon>
        <taxon>Micractinium</taxon>
    </lineage>
</organism>
<feature type="region of interest" description="Disordered" evidence="1">
    <location>
        <begin position="514"/>
        <end position="533"/>
    </location>
</feature>
<sequence length="689" mass="70709">MAWRLSFRSDGAFREELSSQQTSYSSGYSAAAAAAAAASAAPAPACSSNGGSGDEASTSSRTSSSSSSSSASAGAIEGYFRGPGVCWGSDDAGCPRIMELDDKEALLLSTWVRTGLWVLPDVAAQLTVRAVPPLPPRRSGVDGEDEEEALHRGPTTWVELRLRGGGKVAALLELCEASWRPVSLRLLLAGEHELWRFSDWREWQPGLWLAAAAVQTSSCEGSPANTYQLGSLAVHPSLGSSSMPAGAAAAAAGFAPPPTPLLPADAEFVRGAPEAVPAWHTVSGHSLVRPRLNGREVGWFILDTGASGFVLDPQAANSLGLESFGELQVISMVGRIASRFRRAASFELGPLRIQRPLFMELPCSGLVSGVPEGGRVVGIVGYDVLRRAVVHMPPHPRRPTLPPTTVDSPAAAVAARASAAQLRSGPLPFTLRLEHPAALEPSAALQQAELAVAPPSSSGGASSGQAVGSATATAAAAAAGSGAAAVPLPAPSSNSSRDSSPASASSGLRIAASTSPCSLQGPAGPAPPAQQRQHHPEWLPLVIVSSLPHVELELLLPGGRRHRGLFMIDSGAGGFNLIISSRGAELMQLGAYSGGGGALGAVAEIMGVGGTAKDRVTARRCQLEEVRLGQCCFRDVQAVYHPPRGAGGGGGAGLELSQHTSGIICAGLLGRCGLTFDYARMRVAVAGPR</sequence>
<dbReference type="AlphaFoldDB" id="A0A2P6VE47"/>
<dbReference type="CDD" id="cd05483">
    <property type="entry name" value="retropepsin_like_bacteria"/>
    <property type="match status" value="1"/>
</dbReference>
<dbReference type="InterPro" id="IPR021109">
    <property type="entry name" value="Peptidase_aspartic_dom_sf"/>
</dbReference>
<feature type="region of interest" description="Disordered" evidence="1">
    <location>
        <begin position="484"/>
        <end position="507"/>
    </location>
</feature>
<proteinExistence type="predicted"/>
<dbReference type="PANTHER" id="PTHR45725:SF18">
    <property type="entry name" value="ORC1-LIKE AAA ATPASE DOMAIN-CONTAINING PROTEIN"/>
    <property type="match status" value="1"/>
</dbReference>
<evidence type="ECO:0000313" key="2">
    <source>
        <dbReference type="EMBL" id="PSC72349.1"/>
    </source>
</evidence>
<dbReference type="InterPro" id="IPR051425">
    <property type="entry name" value="Formin_Homology"/>
</dbReference>
<keyword evidence="3" id="KW-1185">Reference proteome</keyword>
<dbReference type="EMBL" id="LHPF02000010">
    <property type="protein sequence ID" value="PSC72349.1"/>
    <property type="molecule type" value="Genomic_DNA"/>
</dbReference>
<dbReference type="STRING" id="554055.A0A2P6VE47"/>